<dbReference type="Pfam" id="PF03172">
    <property type="entry name" value="HSR"/>
    <property type="match status" value="1"/>
</dbReference>
<dbReference type="AlphaFoldDB" id="A0A226NCH4"/>
<accession>A0A226NCH4</accession>
<dbReference type="PANTHER" id="PTHR46386:SF11">
    <property type="entry name" value="AUTOIMMUNE REGULATOR"/>
    <property type="match status" value="1"/>
</dbReference>
<dbReference type="OrthoDB" id="787137at2759"/>
<organism evidence="2 3">
    <name type="scientific">Callipepla squamata</name>
    <name type="common">Scaled quail</name>
    <dbReference type="NCBI Taxonomy" id="9009"/>
    <lineage>
        <taxon>Eukaryota</taxon>
        <taxon>Metazoa</taxon>
        <taxon>Chordata</taxon>
        <taxon>Craniata</taxon>
        <taxon>Vertebrata</taxon>
        <taxon>Euteleostomi</taxon>
        <taxon>Archelosauria</taxon>
        <taxon>Archosauria</taxon>
        <taxon>Dinosauria</taxon>
        <taxon>Saurischia</taxon>
        <taxon>Theropoda</taxon>
        <taxon>Coelurosauria</taxon>
        <taxon>Aves</taxon>
        <taxon>Neognathae</taxon>
        <taxon>Galloanserae</taxon>
        <taxon>Galliformes</taxon>
        <taxon>Odontophoridae</taxon>
        <taxon>Callipepla</taxon>
    </lineage>
</organism>
<dbReference type="PANTHER" id="PTHR46386">
    <property type="entry name" value="NUCLEAR BODY PROTEIN SP140"/>
    <property type="match status" value="1"/>
</dbReference>
<dbReference type="STRING" id="9009.A0A226NCH4"/>
<dbReference type="PROSITE" id="PS51414">
    <property type="entry name" value="HSR"/>
    <property type="match status" value="1"/>
</dbReference>
<dbReference type="GO" id="GO:0045182">
    <property type="term" value="F:translation regulator activity"/>
    <property type="evidence" value="ECO:0007669"/>
    <property type="project" value="InterPro"/>
</dbReference>
<dbReference type="InterPro" id="IPR008087">
    <property type="entry name" value="AIRE"/>
</dbReference>
<dbReference type="GO" id="GO:0006959">
    <property type="term" value="P:humoral immune response"/>
    <property type="evidence" value="ECO:0007669"/>
    <property type="project" value="InterPro"/>
</dbReference>
<protein>
    <recommendedName>
        <fullName evidence="1">HSR domain-containing protein</fullName>
    </recommendedName>
</protein>
<sequence length="145" mass="16192">MAGLGGDGHLRHLLKLHRTEIAMAVDDVFPLLHGLADHDIVPEHVFKETLSQTEREGSHRAFHALLTWLLGRDATAVRDFWAVLFKDYNLERYSRLRPLHTAFPAGLQAASVQRVVMVAASEVPVTCGAARGKHVLFRHTQELGK</sequence>
<feature type="domain" description="HSR" evidence="1">
    <location>
        <begin position="1"/>
        <end position="108"/>
    </location>
</feature>
<name>A0A226NCH4_CALSU</name>
<reference evidence="2 3" key="1">
    <citation type="submission" date="2016-07" db="EMBL/GenBank/DDBJ databases">
        <title>Disparate Historic Effective Population Sizes Predicted by Modern Levels of Genome Diversity for the Scaled Quail (Callipepla squamata) and the Northern Bobwhite (Colinus virginianus): Inferences from First and Second Generation Draft Genome Assemblies for Sympatric New World Quail.</title>
        <authorList>
            <person name="Oldeschulte D.L."/>
            <person name="Halley Y.A."/>
            <person name="Bhattarai E.K."/>
            <person name="Brashear W.A."/>
            <person name="Hill J."/>
            <person name="Metz R.P."/>
            <person name="Johnson C.D."/>
            <person name="Rollins D."/>
            <person name="Peterson M.J."/>
            <person name="Bickhart D.M."/>
            <person name="Decker J.E."/>
            <person name="Seabury C.M."/>
        </authorList>
    </citation>
    <scope>NUCLEOTIDE SEQUENCE [LARGE SCALE GENOMIC DNA]</scope>
    <source>
        <strain evidence="2 3">Texas</strain>
        <tissue evidence="2">Leg muscle</tissue>
    </source>
</reference>
<evidence type="ECO:0000259" key="1">
    <source>
        <dbReference type="PROSITE" id="PS51414"/>
    </source>
</evidence>
<dbReference type="PRINTS" id="PR01711">
    <property type="entry name" value="AIREGULATOR"/>
</dbReference>
<dbReference type="GO" id="GO:0005737">
    <property type="term" value="C:cytoplasm"/>
    <property type="evidence" value="ECO:0007669"/>
    <property type="project" value="InterPro"/>
</dbReference>
<dbReference type="InterPro" id="IPR043563">
    <property type="entry name" value="Sp110/Sp140/Sp140L-like"/>
</dbReference>
<gene>
    <name evidence="2" type="ORF">ASZ78_001610</name>
</gene>
<proteinExistence type="predicted"/>
<evidence type="ECO:0000313" key="3">
    <source>
        <dbReference type="Proteomes" id="UP000198323"/>
    </source>
</evidence>
<dbReference type="InterPro" id="IPR004865">
    <property type="entry name" value="HSR_dom"/>
</dbReference>
<comment type="caution">
    <text evidence="2">The sequence shown here is derived from an EMBL/GenBank/DDBJ whole genome shotgun (WGS) entry which is preliminary data.</text>
</comment>
<dbReference type="GO" id="GO:0000981">
    <property type="term" value="F:DNA-binding transcription factor activity, RNA polymerase II-specific"/>
    <property type="evidence" value="ECO:0007669"/>
    <property type="project" value="TreeGrafter"/>
</dbReference>
<evidence type="ECO:0000313" key="2">
    <source>
        <dbReference type="EMBL" id="OXB65303.1"/>
    </source>
</evidence>
<dbReference type="GO" id="GO:0005634">
    <property type="term" value="C:nucleus"/>
    <property type="evidence" value="ECO:0007669"/>
    <property type="project" value="InterPro"/>
</dbReference>
<keyword evidence="3" id="KW-1185">Reference proteome</keyword>
<dbReference type="EMBL" id="MCFN01000098">
    <property type="protein sequence ID" value="OXB65303.1"/>
    <property type="molecule type" value="Genomic_DNA"/>
</dbReference>
<dbReference type="GO" id="GO:0003677">
    <property type="term" value="F:DNA binding"/>
    <property type="evidence" value="ECO:0007669"/>
    <property type="project" value="InterPro"/>
</dbReference>
<dbReference type="Proteomes" id="UP000198323">
    <property type="component" value="Unassembled WGS sequence"/>
</dbReference>